<dbReference type="OrthoDB" id="9912299at2"/>
<gene>
    <name evidence="2" type="ORF">EDC30_10969</name>
</gene>
<evidence type="ECO:0000313" key="3">
    <source>
        <dbReference type="Proteomes" id="UP000295382"/>
    </source>
</evidence>
<organism evidence="2 3">
    <name type="scientific">Paucimonas lemoignei</name>
    <name type="common">Pseudomonas lemoignei</name>
    <dbReference type="NCBI Taxonomy" id="29443"/>
    <lineage>
        <taxon>Bacteria</taxon>
        <taxon>Pseudomonadati</taxon>
        <taxon>Pseudomonadota</taxon>
        <taxon>Betaproteobacteria</taxon>
        <taxon>Burkholderiales</taxon>
        <taxon>Burkholderiaceae</taxon>
        <taxon>Paucimonas</taxon>
    </lineage>
</organism>
<dbReference type="EMBL" id="SLZQ01000009">
    <property type="protein sequence ID" value="TCS35770.1"/>
    <property type="molecule type" value="Genomic_DNA"/>
</dbReference>
<proteinExistence type="predicted"/>
<reference evidence="2 3" key="1">
    <citation type="submission" date="2019-03" db="EMBL/GenBank/DDBJ databases">
        <title>Genomic Encyclopedia of Type Strains, Phase IV (KMG-IV): sequencing the most valuable type-strain genomes for metagenomic binning, comparative biology and taxonomic classification.</title>
        <authorList>
            <person name="Goeker M."/>
        </authorList>
    </citation>
    <scope>NUCLEOTIDE SEQUENCE [LARGE SCALE GENOMIC DNA]</scope>
    <source>
        <strain evidence="2 3">DSM 7445</strain>
    </source>
</reference>
<protein>
    <submittedName>
        <fullName evidence="2">Uncharacterized protein</fullName>
    </submittedName>
</protein>
<accession>A0A4V6NXY0</accession>
<name>A0A4V6NXY0_PAULE</name>
<dbReference type="Proteomes" id="UP000295382">
    <property type="component" value="Unassembled WGS sequence"/>
</dbReference>
<evidence type="ECO:0000313" key="2">
    <source>
        <dbReference type="EMBL" id="TCS35770.1"/>
    </source>
</evidence>
<comment type="caution">
    <text evidence="2">The sequence shown here is derived from an EMBL/GenBank/DDBJ whole genome shotgun (WGS) entry which is preliminary data.</text>
</comment>
<sequence>MPTSHSRSTPSSPGKQKVQTEADAQSMNLSGKPAQTRKSSHDQKSHNKAGSNEGAGGGKKQERDH</sequence>
<evidence type="ECO:0000256" key="1">
    <source>
        <dbReference type="SAM" id="MobiDB-lite"/>
    </source>
</evidence>
<feature type="compositionally biased region" description="Low complexity" evidence="1">
    <location>
        <begin position="1"/>
        <end position="13"/>
    </location>
</feature>
<feature type="compositionally biased region" description="Polar residues" evidence="1">
    <location>
        <begin position="17"/>
        <end position="29"/>
    </location>
</feature>
<keyword evidence="3" id="KW-1185">Reference proteome</keyword>
<dbReference type="AlphaFoldDB" id="A0A4V6NXY0"/>
<feature type="region of interest" description="Disordered" evidence="1">
    <location>
        <begin position="1"/>
        <end position="65"/>
    </location>
</feature>